<proteinExistence type="inferred from homology"/>
<dbReference type="GO" id="GO:0034587">
    <property type="term" value="P:piRNA processing"/>
    <property type="evidence" value="ECO:0007669"/>
    <property type="project" value="TreeGrafter"/>
</dbReference>
<dbReference type="InterPro" id="IPR011990">
    <property type="entry name" value="TPR-like_helical_dom_sf"/>
</dbReference>
<dbReference type="InterPro" id="IPR001179">
    <property type="entry name" value="PPIase_FKBP_dom"/>
</dbReference>
<name>A0AAW2FE40_9HYME</name>
<evidence type="ECO:0000256" key="3">
    <source>
        <dbReference type="ARBA" id="ARBA00022803"/>
    </source>
</evidence>
<feature type="domain" description="PPIase FKBP-type" evidence="6">
    <location>
        <begin position="205"/>
        <end position="294"/>
    </location>
</feature>
<keyword evidence="2" id="KW-0677">Repeat</keyword>
<comment type="similarity">
    <text evidence="1">Belongs to the FKBP6 family.</text>
</comment>
<dbReference type="GO" id="GO:0005737">
    <property type="term" value="C:cytoplasm"/>
    <property type="evidence" value="ECO:0007669"/>
    <property type="project" value="TreeGrafter"/>
</dbReference>
<evidence type="ECO:0000313" key="8">
    <source>
        <dbReference type="Proteomes" id="UP001430953"/>
    </source>
</evidence>
<comment type="caution">
    <text evidence="7">The sequence shown here is derived from an EMBL/GenBank/DDBJ whole genome shotgun (WGS) entry which is preliminary data.</text>
</comment>
<dbReference type="EC" id="5.2.1.8" evidence="4"/>
<dbReference type="EMBL" id="JADYXP020000012">
    <property type="protein sequence ID" value="KAL0113198.1"/>
    <property type="molecule type" value="Genomic_DNA"/>
</dbReference>
<evidence type="ECO:0000259" key="6">
    <source>
        <dbReference type="PROSITE" id="PS50059"/>
    </source>
</evidence>
<keyword evidence="4" id="KW-0697">Rotamase</keyword>
<dbReference type="GO" id="GO:0051879">
    <property type="term" value="F:Hsp90 protein binding"/>
    <property type="evidence" value="ECO:0007669"/>
    <property type="project" value="TreeGrafter"/>
</dbReference>
<reference evidence="7 8" key="1">
    <citation type="submission" date="2023-03" db="EMBL/GenBank/DDBJ databases">
        <title>High recombination rates correlate with genetic variation in Cardiocondyla obscurior ants.</title>
        <authorList>
            <person name="Errbii M."/>
        </authorList>
    </citation>
    <scope>NUCLEOTIDE SEQUENCE [LARGE SCALE GENOMIC DNA]</scope>
    <source>
        <strain evidence="7">Alpha-2009</strain>
        <tissue evidence="7">Whole body</tissue>
    </source>
</reference>
<dbReference type="PROSITE" id="PS50005">
    <property type="entry name" value="TPR"/>
    <property type="match status" value="1"/>
</dbReference>
<dbReference type="PANTHER" id="PTHR46674">
    <property type="entry name" value="INACTIVE PEPTIDYL-PROLYL CIS-TRANS ISOMERASE FKBP6"/>
    <property type="match status" value="1"/>
</dbReference>
<accession>A0AAW2FE40</accession>
<protein>
    <recommendedName>
        <fullName evidence="4">peptidylprolyl isomerase</fullName>
        <ecNumber evidence="4">5.2.1.8</ecNumber>
    </recommendedName>
</protein>
<keyword evidence="8" id="KW-1185">Reference proteome</keyword>
<dbReference type="InterPro" id="IPR046357">
    <property type="entry name" value="PPIase_dom_sf"/>
</dbReference>
<evidence type="ECO:0000256" key="5">
    <source>
        <dbReference type="PROSITE-ProRule" id="PRU00339"/>
    </source>
</evidence>
<evidence type="ECO:0000313" key="7">
    <source>
        <dbReference type="EMBL" id="KAL0113198.1"/>
    </source>
</evidence>
<evidence type="ECO:0000256" key="1">
    <source>
        <dbReference type="ARBA" id="ARBA00009648"/>
    </source>
</evidence>
<dbReference type="AlphaFoldDB" id="A0AAW2FE40"/>
<dbReference type="SUPFAM" id="SSF54534">
    <property type="entry name" value="FKBP-like"/>
    <property type="match status" value="1"/>
</dbReference>
<dbReference type="InterPro" id="IPR042282">
    <property type="entry name" value="FKBP6/shu"/>
</dbReference>
<dbReference type="PROSITE" id="PS50059">
    <property type="entry name" value="FKBP_PPIASE"/>
    <property type="match status" value="1"/>
</dbReference>
<organism evidence="7 8">
    <name type="scientific">Cardiocondyla obscurior</name>
    <dbReference type="NCBI Taxonomy" id="286306"/>
    <lineage>
        <taxon>Eukaryota</taxon>
        <taxon>Metazoa</taxon>
        <taxon>Ecdysozoa</taxon>
        <taxon>Arthropoda</taxon>
        <taxon>Hexapoda</taxon>
        <taxon>Insecta</taxon>
        <taxon>Pterygota</taxon>
        <taxon>Neoptera</taxon>
        <taxon>Endopterygota</taxon>
        <taxon>Hymenoptera</taxon>
        <taxon>Apocrita</taxon>
        <taxon>Aculeata</taxon>
        <taxon>Formicoidea</taxon>
        <taxon>Formicidae</taxon>
        <taxon>Myrmicinae</taxon>
        <taxon>Cardiocondyla</taxon>
    </lineage>
</organism>
<dbReference type="Gene3D" id="3.10.50.40">
    <property type="match status" value="1"/>
</dbReference>
<dbReference type="Gene3D" id="1.25.40.10">
    <property type="entry name" value="Tetratricopeptide repeat domain"/>
    <property type="match status" value="1"/>
</dbReference>
<evidence type="ECO:0000256" key="4">
    <source>
        <dbReference type="PROSITE-ProRule" id="PRU00277"/>
    </source>
</evidence>
<evidence type="ECO:0000256" key="2">
    <source>
        <dbReference type="ARBA" id="ARBA00022737"/>
    </source>
</evidence>
<keyword evidence="4" id="KW-0413">Isomerase</keyword>
<dbReference type="InterPro" id="IPR019734">
    <property type="entry name" value="TPR_rpt"/>
</dbReference>
<feature type="repeat" description="TPR" evidence="5">
    <location>
        <begin position="400"/>
        <end position="433"/>
    </location>
</feature>
<dbReference type="Proteomes" id="UP001430953">
    <property type="component" value="Unassembled WGS sequence"/>
</dbReference>
<dbReference type="GO" id="GO:0003755">
    <property type="term" value="F:peptidyl-prolyl cis-trans isomerase activity"/>
    <property type="evidence" value="ECO:0007669"/>
    <property type="project" value="UniProtKB-KW"/>
</dbReference>
<comment type="catalytic activity">
    <reaction evidence="4">
        <text>[protein]-peptidylproline (omega=180) = [protein]-peptidylproline (omega=0)</text>
        <dbReference type="Rhea" id="RHEA:16237"/>
        <dbReference type="Rhea" id="RHEA-COMP:10747"/>
        <dbReference type="Rhea" id="RHEA-COMP:10748"/>
        <dbReference type="ChEBI" id="CHEBI:83833"/>
        <dbReference type="ChEBI" id="CHEBI:83834"/>
        <dbReference type="EC" id="5.2.1.8"/>
    </reaction>
</comment>
<keyword evidence="3 5" id="KW-0802">TPR repeat</keyword>
<dbReference type="GO" id="GO:0007283">
    <property type="term" value="P:spermatogenesis"/>
    <property type="evidence" value="ECO:0007669"/>
    <property type="project" value="TreeGrafter"/>
</dbReference>
<dbReference type="SUPFAM" id="SSF48452">
    <property type="entry name" value="TPR-like"/>
    <property type="match status" value="1"/>
</dbReference>
<dbReference type="Pfam" id="PF00254">
    <property type="entry name" value="FKBP_C"/>
    <property type="match status" value="1"/>
</dbReference>
<sequence length="536" mass="61286">MIVAKDSCQSRGILNSPKVGNARICLRRWAAGKSGLGRCCHLLGSSRVNRHMLLKLTKHKAAKCTRGSTQKYVKSHKRWSNLRKDFVEELTQPTIMNNIKISDLMKEEGITFEIGEHLDNAEEDDDEFGYSSNVQYSNEEMLNMLNMNDFDDDEELDNMEENSGGVTLCGLSFSKLKAKMTKLTADGKVMKYVKQKGVGEVIPENGQVVVHYIGYFEDRDEPFDSTYVSGQPRTFRLSQNALLPGLEIGVRTMKKHEISVFLIHPDLAFKSMGCPPRIPPNEEVVFIVHLIDYHDDGYALTYQDLSLQEKQAFNCVKEPINHMLVTAKTYFTKMNYRQAVHQYKKAINYLEVVQLKNNSEEEEMNVLLSRAYTNLGLCYNKLNMPLKACTVLQSTPIFTAKTYYHFGKALLTIGDYDDALIKLKKGYDMEPENQLIAKTIQTANAKRVEYNEISSRMWKKCFKSNAEQKDSDFQKNIRDLCTNLIDNKKIMRLPLPEGITKKEYDIVREEAATLGLNVVTSTRNEKETIYIQKSKA</sequence>
<gene>
    <name evidence="7" type="ORF">PUN28_012408</name>
</gene>
<dbReference type="PANTHER" id="PTHR46674:SF1">
    <property type="entry name" value="INACTIVE PEPTIDYL-PROLYL CIS-TRANS ISOMERASE FKBP6"/>
    <property type="match status" value="1"/>
</dbReference>